<dbReference type="PATRIC" id="fig|45056.6.peg.387"/>
<dbReference type="OrthoDB" id="5867071at2"/>
<gene>
    <name evidence="1" type="ORF">Lade_0376</name>
    <name evidence="2" type="ORF">NCTC12735_00739</name>
</gene>
<sequence length="99" mass="11816">MHLFSSVKPTVKFIRLNELDFISFNKCLNQVNLWFTNEWGYIHDKAKTPEQALKDRRDYLAENADRVHLAFYGSVMVGAFRVENKEFDEKFIRKGWEII</sequence>
<dbReference type="Proteomes" id="UP000281170">
    <property type="component" value="Plasmid 11"/>
</dbReference>
<organism evidence="1 3">
    <name type="scientific">Legionella adelaidensis</name>
    <dbReference type="NCBI Taxonomy" id="45056"/>
    <lineage>
        <taxon>Bacteria</taxon>
        <taxon>Pseudomonadati</taxon>
        <taxon>Pseudomonadota</taxon>
        <taxon>Gammaproteobacteria</taxon>
        <taxon>Legionellales</taxon>
        <taxon>Legionellaceae</taxon>
        <taxon>Legionella</taxon>
    </lineage>
</organism>
<dbReference type="Proteomes" id="UP000054859">
    <property type="component" value="Unassembled WGS sequence"/>
</dbReference>
<protein>
    <submittedName>
        <fullName evidence="1">Acyl-CoA N-acyltransferase</fullName>
    </submittedName>
</protein>
<accession>A0A0W0R3R4</accession>
<keyword evidence="1" id="KW-0012">Acyltransferase</keyword>
<evidence type="ECO:0000313" key="2">
    <source>
        <dbReference type="EMBL" id="VEH85116.1"/>
    </source>
</evidence>
<dbReference type="GO" id="GO:0016746">
    <property type="term" value="F:acyltransferase activity"/>
    <property type="evidence" value="ECO:0007669"/>
    <property type="project" value="UniProtKB-KW"/>
</dbReference>
<dbReference type="EMBL" id="LNKA01000001">
    <property type="protein sequence ID" value="KTC65718.1"/>
    <property type="molecule type" value="Genomic_DNA"/>
</dbReference>
<evidence type="ECO:0000313" key="3">
    <source>
        <dbReference type="Proteomes" id="UP000054859"/>
    </source>
</evidence>
<keyword evidence="3" id="KW-1185">Reference proteome</keyword>
<dbReference type="EMBL" id="LR134420">
    <property type="protein sequence ID" value="VEH85116.1"/>
    <property type="molecule type" value="Genomic_DNA"/>
</dbReference>
<reference evidence="2 4" key="2">
    <citation type="submission" date="2018-12" db="EMBL/GenBank/DDBJ databases">
        <authorList>
            <consortium name="Pathogen Informatics"/>
        </authorList>
    </citation>
    <scope>NUCLEOTIDE SEQUENCE [LARGE SCALE GENOMIC DNA]</scope>
    <source>
        <strain evidence="2 4">NCTC12735</strain>
        <plasmid evidence="4">11</plasmid>
    </source>
</reference>
<reference evidence="1 3" key="1">
    <citation type="submission" date="2015-11" db="EMBL/GenBank/DDBJ databases">
        <title>Identification of large and diverse effector repertoires of 38 Legionella species.</title>
        <authorList>
            <person name="Burstein D."/>
            <person name="Amaro F."/>
            <person name="Zusman T."/>
            <person name="Lifshitz Z."/>
            <person name="Cohen O."/>
            <person name="Gilbert J.A."/>
            <person name="Pupko T."/>
            <person name="Shuman H.A."/>
            <person name="Segal G."/>
        </authorList>
    </citation>
    <scope>NUCLEOTIDE SEQUENCE [LARGE SCALE GENOMIC DNA]</scope>
    <source>
        <strain evidence="1 3">1762-AUS-E</strain>
    </source>
</reference>
<dbReference type="STRING" id="45056.Lade_0376"/>
<dbReference type="RefSeq" id="WP_058461454.1">
    <property type="nucleotide sequence ID" value="NZ_CAAAHS010000014.1"/>
</dbReference>
<evidence type="ECO:0000313" key="4">
    <source>
        <dbReference type="Proteomes" id="UP000281170"/>
    </source>
</evidence>
<dbReference type="AlphaFoldDB" id="A0A0W0R3R4"/>
<evidence type="ECO:0000313" key="1">
    <source>
        <dbReference type="EMBL" id="KTC65718.1"/>
    </source>
</evidence>
<name>A0A0W0R3R4_9GAMM</name>
<keyword evidence="2" id="KW-0614">Plasmid</keyword>
<keyword evidence="1" id="KW-0808">Transferase</keyword>
<dbReference type="KEGG" id="ladl:NCTC12735_00739"/>
<proteinExistence type="predicted"/>
<geneLocation type="plasmid" evidence="2 4">
    <name>11</name>
</geneLocation>